<dbReference type="EMBL" id="JBHUEY010000001">
    <property type="protein sequence ID" value="MFD1782157.1"/>
    <property type="molecule type" value="Genomic_DNA"/>
</dbReference>
<dbReference type="InterPro" id="IPR011990">
    <property type="entry name" value="TPR-like_helical_dom_sf"/>
</dbReference>
<sequence>MRVAAAAAAGALLALAGVAEAAWYRAETDRFVVYGEGREAQVRDYAVKLTVFDRVLRQLNPVAADRPAGAKVEVYLVRGVGQMRRVRPGIDQSIAGFYSGNNEAMFAVADLDRRDVEAQQVLFHEYAHHFMLANFPAAYPAWFVEGWAEYYQTVEITPEQIKVGDYSENRVEWLWLGRWLPLDELLTKRVSDLRDDGQAAFYAQAWLLMHYMRSDAERADQLNAAMLAISRGQDPLTAFKAATGAEPSQIDKRLQRYRKLPVLLMKNTEPPPEVKVTQLPASADDLLLENLRLMSSPLEPPDTRFLEQVRAKAARYPGDRLAEMTLARAEFTYGDLDKAQAILDARIAADPTDEDALVLAGVGQYVAGLRQPDRAAERFRAARQYFGKAHALDSNDFRTLYHYARSRQLEANYPTENDVAALLQARALAPSVMEISMHAGAALMHRGRKEEAALVLSPVLNSPHGGESAAVAKAILEGRSVEEAQTGAQPAAAPAPDPVTPEKTANGG</sequence>
<feature type="signal peptide" evidence="2">
    <location>
        <begin position="1"/>
        <end position="21"/>
    </location>
</feature>
<evidence type="ECO:0000256" key="2">
    <source>
        <dbReference type="SAM" id="SignalP"/>
    </source>
</evidence>
<evidence type="ECO:0008006" key="5">
    <source>
        <dbReference type="Google" id="ProtNLM"/>
    </source>
</evidence>
<proteinExistence type="predicted"/>
<accession>A0ABW4MVZ9</accession>
<evidence type="ECO:0000256" key="1">
    <source>
        <dbReference type="SAM" id="MobiDB-lite"/>
    </source>
</evidence>
<dbReference type="SUPFAM" id="SSF48452">
    <property type="entry name" value="TPR-like"/>
    <property type="match status" value="1"/>
</dbReference>
<protein>
    <recommendedName>
        <fullName evidence="5">DUF1570 domain-containing protein</fullName>
    </recommendedName>
</protein>
<evidence type="ECO:0000313" key="3">
    <source>
        <dbReference type="EMBL" id="MFD1782157.1"/>
    </source>
</evidence>
<feature type="chain" id="PRO_5045576750" description="DUF1570 domain-containing protein" evidence="2">
    <location>
        <begin position="22"/>
        <end position="508"/>
    </location>
</feature>
<gene>
    <name evidence="3" type="ORF">ACFSC0_02030</name>
</gene>
<name>A0ABW4MVZ9_9CAUL</name>
<organism evidence="3 4">
    <name type="scientific">Phenylobacterium terrae</name>
    <dbReference type="NCBI Taxonomy" id="2665495"/>
    <lineage>
        <taxon>Bacteria</taxon>
        <taxon>Pseudomonadati</taxon>
        <taxon>Pseudomonadota</taxon>
        <taxon>Alphaproteobacteria</taxon>
        <taxon>Caulobacterales</taxon>
        <taxon>Caulobacteraceae</taxon>
        <taxon>Phenylobacterium</taxon>
    </lineage>
</organism>
<feature type="region of interest" description="Disordered" evidence="1">
    <location>
        <begin position="481"/>
        <end position="508"/>
    </location>
</feature>
<dbReference type="Gene3D" id="1.25.40.10">
    <property type="entry name" value="Tetratricopeptide repeat domain"/>
    <property type="match status" value="1"/>
</dbReference>
<keyword evidence="2" id="KW-0732">Signal</keyword>
<reference evidence="4" key="1">
    <citation type="journal article" date="2019" name="Int. J. Syst. Evol. Microbiol.">
        <title>The Global Catalogue of Microorganisms (GCM) 10K type strain sequencing project: providing services to taxonomists for standard genome sequencing and annotation.</title>
        <authorList>
            <consortium name="The Broad Institute Genomics Platform"/>
            <consortium name="The Broad Institute Genome Sequencing Center for Infectious Disease"/>
            <person name="Wu L."/>
            <person name="Ma J."/>
        </authorList>
    </citation>
    <scope>NUCLEOTIDE SEQUENCE [LARGE SCALE GENOMIC DNA]</scope>
    <source>
        <strain evidence="4">DFY28</strain>
    </source>
</reference>
<evidence type="ECO:0000313" key="4">
    <source>
        <dbReference type="Proteomes" id="UP001597237"/>
    </source>
</evidence>
<dbReference type="Proteomes" id="UP001597237">
    <property type="component" value="Unassembled WGS sequence"/>
</dbReference>
<dbReference type="RefSeq" id="WP_377281015.1">
    <property type="nucleotide sequence ID" value="NZ_JBHRSI010000003.1"/>
</dbReference>
<comment type="caution">
    <text evidence="3">The sequence shown here is derived from an EMBL/GenBank/DDBJ whole genome shotgun (WGS) entry which is preliminary data.</text>
</comment>
<keyword evidence="4" id="KW-1185">Reference proteome</keyword>